<dbReference type="PROSITE" id="PS50949">
    <property type="entry name" value="HTH_GNTR"/>
    <property type="match status" value="1"/>
</dbReference>
<dbReference type="CDD" id="cd00609">
    <property type="entry name" value="AAT_like"/>
    <property type="match status" value="1"/>
</dbReference>
<dbReference type="Pfam" id="PF00392">
    <property type="entry name" value="GntR"/>
    <property type="match status" value="1"/>
</dbReference>
<dbReference type="InterPro" id="IPR015424">
    <property type="entry name" value="PyrdxlP-dep_Trfase"/>
</dbReference>
<name>A0ABV9YYV3_9HYPH</name>
<dbReference type="Gene3D" id="3.90.1150.10">
    <property type="entry name" value="Aspartate Aminotransferase, domain 1"/>
    <property type="match status" value="1"/>
</dbReference>
<dbReference type="InterPro" id="IPR051446">
    <property type="entry name" value="HTH_trans_reg/aminotransferase"/>
</dbReference>
<dbReference type="SUPFAM" id="SSF46785">
    <property type="entry name" value="Winged helix' DNA-binding domain"/>
    <property type="match status" value="1"/>
</dbReference>
<proteinExistence type="inferred from homology"/>
<sequence>MNVWVPDLESLPGPKYLAISSALAGDIRTGKLRPGDRLPPQRDLAKALGVDLTTVTRAYAVARRDGLIEANSRRGSFVKEAAPIAAPGKTNSLPAPVIDLGMNMPPVPRDLPLGEMLAEAMAQVLHGPDAAARLHYQARGGAIVDRAAGATWLSARIPHASEDRVLVAGGAQQALWSVCRLLLNPGDVLLTGAVIYPGMKWIAEQLKVKIVPIADEFGYLDLERLRQVCLQDKPKALYTVPTMDNPTTRTLSDTVRKKLADLAVRHRFWIIEDDAYGALPSAPLQPIAAHTPDRTWHIASLSKAVSPALRVAYVLAPSVVGALMLEGELHGGSVMAPPINAGIASTWILEGTLGKITAAVRAESARRQAVLIAALGEKNLQADPEGHHAWLSLPKGWTGRDFSDAARRVGVAAVAGETFAVGSDPVEAVRLSIGAFAREEDVAKGARLLAALLLGGSGAVESFI</sequence>
<dbReference type="Pfam" id="PF00155">
    <property type="entry name" value="Aminotran_1_2"/>
    <property type="match status" value="1"/>
</dbReference>
<dbReference type="InterPro" id="IPR015421">
    <property type="entry name" value="PyrdxlP-dep_Trfase_major"/>
</dbReference>
<organism evidence="7 8">
    <name type="scientific">Flaviflagellibacter deserti</name>
    <dbReference type="NCBI Taxonomy" id="2267266"/>
    <lineage>
        <taxon>Bacteria</taxon>
        <taxon>Pseudomonadati</taxon>
        <taxon>Pseudomonadota</taxon>
        <taxon>Alphaproteobacteria</taxon>
        <taxon>Hyphomicrobiales</taxon>
        <taxon>Flaviflagellibacter</taxon>
    </lineage>
</organism>
<keyword evidence="7" id="KW-0032">Aminotransferase</keyword>
<accession>A0ABV9YYV3</accession>
<dbReference type="Proteomes" id="UP001595796">
    <property type="component" value="Unassembled WGS sequence"/>
</dbReference>
<keyword evidence="4" id="KW-0238">DNA-binding</keyword>
<dbReference type="Gene3D" id="1.10.10.10">
    <property type="entry name" value="Winged helix-like DNA-binding domain superfamily/Winged helix DNA-binding domain"/>
    <property type="match status" value="1"/>
</dbReference>
<evidence type="ECO:0000256" key="3">
    <source>
        <dbReference type="ARBA" id="ARBA00023015"/>
    </source>
</evidence>
<evidence type="ECO:0000256" key="5">
    <source>
        <dbReference type="ARBA" id="ARBA00023163"/>
    </source>
</evidence>
<dbReference type="GO" id="GO:0008483">
    <property type="term" value="F:transaminase activity"/>
    <property type="evidence" value="ECO:0007669"/>
    <property type="project" value="UniProtKB-KW"/>
</dbReference>
<dbReference type="CDD" id="cd07377">
    <property type="entry name" value="WHTH_GntR"/>
    <property type="match status" value="1"/>
</dbReference>
<dbReference type="SMART" id="SM00345">
    <property type="entry name" value="HTH_GNTR"/>
    <property type="match status" value="1"/>
</dbReference>
<evidence type="ECO:0000256" key="1">
    <source>
        <dbReference type="ARBA" id="ARBA00005384"/>
    </source>
</evidence>
<dbReference type="InterPro" id="IPR004839">
    <property type="entry name" value="Aminotransferase_I/II_large"/>
</dbReference>
<reference evidence="8" key="1">
    <citation type="journal article" date="2019" name="Int. J. Syst. Evol. Microbiol.">
        <title>The Global Catalogue of Microorganisms (GCM) 10K type strain sequencing project: providing services to taxonomists for standard genome sequencing and annotation.</title>
        <authorList>
            <consortium name="The Broad Institute Genomics Platform"/>
            <consortium name="The Broad Institute Genome Sequencing Center for Infectious Disease"/>
            <person name="Wu L."/>
            <person name="Ma J."/>
        </authorList>
    </citation>
    <scope>NUCLEOTIDE SEQUENCE [LARGE SCALE GENOMIC DNA]</scope>
    <source>
        <strain evidence="8">CGMCC 1.16444</strain>
    </source>
</reference>
<feature type="domain" description="HTH gntR-type" evidence="6">
    <location>
        <begin position="13"/>
        <end position="81"/>
    </location>
</feature>
<dbReference type="EMBL" id="JBHSJF010000003">
    <property type="protein sequence ID" value="MFC5067026.1"/>
    <property type="molecule type" value="Genomic_DNA"/>
</dbReference>
<dbReference type="Gene3D" id="3.40.640.10">
    <property type="entry name" value="Type I PLP-dependent aspartate aminotransferase-like (Major domain)"/>
    <property type="match status" value="1"/>
</dbReference>
<evidence type="ECO:0000313" key="7">
    <source>
        <dbReference type="EMBL" id="MFC5067026.1"/>
    </source>
</evidence>
<keyword evidence="2" id="KW-0663">Pyridoxal phosphate</keyword>
<gene>
    <name evidence="7" type="ORF">ACFPFW_03245</name>
</gene>
<evidence type="ECO:0000259" key="6">
    <source>
        <dbReference type="PROSITE" id="PS50949"/>
    </source>
</evidence>
<evidence type="ECO:0000256" key="4">
    <source>
        <dbReference type="ARBA" id="ARBA00023125"/>
    </source>
</evidence>
<dbReference type="PANTHER" id="PTHR46577:SF1">
    <property type="entry name" value="HTH-TYPE TRANSCRIPTIONAL REGULATORY PROTEIN GABR"/>
    <property type="match status" value="1"/>
</dbReference>
<keyword evidence="5" id="KW-0804">Transcription</keyword>
<dbReference type="SUPFAM" id="SSF53383">
    <property type="entry name" value="PLP-dependent transferases"/>
    <property type="match status" value="1"/>
</dbReference>
<keyword evidence="3" id="KW-0805">Transcription regulation</keyword>
<dbReference type="PANTHER" id="PTHR46577">
    <property type="entry name" value="HTH-TYPE TRANSCRIPTIONAL REGULATORY PROTEIN GABR"/>
    <property type="match status" value="1"/>
</dbReference>
<dbReference type="InterPro" id="IPR036390">
    <property type="entry name" value="WH_DNA-bd_sf"/>
</dbReference>
<dbReference type="RefSeq" id="WP_162799710.1">
    <property type="nucleotide sequence ID" value="NZ_JBHSJF010000003.1"/>
</dbReference>
<dbReference type="InterPro" id="IPR036388">
    <property type="entry name" value="WH-like_DNA-bd_sf"/>
</dbReference>
<protein>
    <submittedName>
        <fullName evidence="7">PLP-dependent aminotransferase family protein</fullName>
    </submittedName>
</protein>
<evidence type="ECO:0000256" key="2">
    <source>
        <dbReference type="ARBA" id="ARBA00022898"/>
    </source>
</evidence>
<keyword evidence="7" id="KW-0808">Transferase</keyword>
<evidence type="ECO:0000313" key="8">
    <source>
        <dbReference type="Proteomes" id="UP001595796"/>
    </source>
</evidence>
<comment type="caution">
    <text evidence="7">The sequence shown here is derived from an EMBL/GenBank/DDBJ whole genome shotgun (WGS) entry which is preliminary data.</text>
</comment>
<dbReference type="InterPro" id="IPR015422">
    <property type="entry name" value="PyrdxlP-dep_Trfase_small"/>
</dbReference>
<keyword evidence="8" id="KW-1185">Reference proteome</keyword>
<dbReference type="InterPro" id="IPR000524">
    <property type="entry name" value="Tscrpt_reg_HTH_GntR"/>
</dbReference>
<comment type="similarity">
    <text evidence="1">In the C-terminal section; belongs to the class-I pyridoxal-phosphate-dependent aminotransferase family.</text>
</comment>